<proteinExistence type="predicted"/>
<evidence type="ECO:0000256" key="1">
    <source>
        <dbReference type="SAM" id="MobiDB-lite"/>
    </source>
</evidence>
<dbReference type="EMBL" id="JBIMZQ010000021">
    <property type="protein sequence ID" value="KAL3665221.1"/>
    <property type="molecule type" value="Genomic_DNA"/>
</dbReference>
<dbReference type="Proteomes" id="UP001632037">
    <property type="component" value="Unassembled WGS sequence"/>
</dbReference>
<evidence type="ECO:0000313" key="4">
    <source>
        <dbReference type="Proteomes" id="UP001632037"/>
    </source>
</evidence>
<keyword evidence="2" id="KW-0732">Signal</keyword>
<feature type="compositionally biased region" description="Low complexity" evidence="1">
    <location>
        <begin position="56"/>
        <end position="65"/>
    </location>
</feature>
<feature type="compositionally biased region" description="Polar residues" evidence="1">
    <location>
        <begin position="156"/>
        <end position="165"/>
    </location>
</feature>
<organism evidence="3 4">
    <name type="scientific">Phytophthora oleae</name>
    <dbReference type="NCBI Taxonomy" id="2107226"/>
    <lineage>
        <taxon>Eukaryota</taxon>
        <taxon>Sar</taxon>
        <taxon>Stramenopiles</taxon>
        <taxon>Oomycota</taxon>
        <taxon>Peronosporomycetes</taxon>
        <taxon>Peronosporales</taxon>
        <taxon>Peronosporaceae</taxon>
        <taxon>Phytophthora</taxon>
    </lineage>
</organism>
<sequence length="219" mass="21362">MAMLSWKPIALLVAAAIAINGVVGVGEGGVWTTAPPTTSSGDSPVQSLTPEVPTATPTSTGSLESTGGGFDTDSLASDTGSDVGGSSAIDEGSDSQPGQVHPPPSSGDDSCSGNFDDFPHPPFGSGSIDFPPFPSEGGSIDFPPFPSGSGSIDFPPSTSDVSSGSGFVPPGQGSLPSSVDGSDQDSSTIGDSAGGEASTDSGDGQHPPSGGCRKESSLR</sequence>
<protein>
    <submittedName>
        <fullName evidence="3">Uncharacterized protein</fullName>
    </submittedName>
</protein>
<feature type="compositionally biased region" description="Polar residues" evidence="1">
    <location>
        <begin position="34"/>
        <end position="49"/>
    </location>
</feature>
<accession>A0ABD3FG32</accession>
<feature type="signal peptide" evidence="2">
    <location>
        <begin position="1"/>
        <end position="24"/>
    </location>
</feature>
<gene>
    <name evidence="3" type="ORF">V7S43_009849</name>
</gene>
<feature type="region of interest" description="Disordered" evidence="1">
    <location>
        <begin position="33"/>
        <end position="219"/>
    </location>
</feature>
<feature type="chain" id="PRO_5044789622" evidence="2">
    <location>
        <begin position="25"/>
        <end position="219"/>
    </location>
</feature>
<reference evidence="3 4" key="1">
    <citation type="submission" date="2024-09" db="EMBL/GenBank/DDBJ databases">
        <title>Genome sequencing and assembly of Phytophthora oleae, isolate VK10A, causative agent of rot of olive drupes.</title>
        <authorList>
            <person name="Conti Taguali S."/>
            <person name="Riolo M."/>
            <person name="La Spada F."/>
            <person name="Cacciola S.O."/>
            <person name="Dionisio G."/>
        </authorList>
    </citation>
    <scope>NUCLEOTIDE SEQUENCE [LARGE SCALE GENOMIC DNA]</scope>
    <source>
        <strain evidence="3 4">VK10A</strain>
    </source>
</reference>
<keyword evidence="4" id="KW-1185">Reference proteome</keyword>
<evidence type="ECO:0000313" key="3">
    <source>
        <dbReference type="EMBL" id="KAL3665221.1"/>
    </source>
</evidence>
<name>A0ABD3FG32_9STRA</name>
<evidence type="ECO:0000256" key="2">
    <source>
        <dbReference type="SAM" id="SignalP"/>
    </source>
</evidence>
<feature type="compositionally biased region" description="Polar residues" evidence="1">
    <location>
        <begin position="174"/>
        <end position="190"/>
    </location>
</feature>
<comment type="caution">
    <text evidence="3">The sequence shown here is derived from an EMBL/GenBank/DDBJ whole genome shotgun (WGS) entry which is preliminary data.</text>
</comment>
<dbReference type="AlphaFoldDB" id="A0ABD3FG32"/>